<reference evidence="2" key="1">
    <citation type="submission" date="2022-08" db="EMBL/GenBank/DDBJ databases">
        <title>Genome sequencing of akame (Lates japonicus).</title>
        <authorList>
            <person name="Hashiguchi Y."/>
            <person name="Takahashi H."/>
        </authorList>
    </citation>
    <scope>NUCLEOTIDE SEQUENCE</scope>
    <source>
        <strain evidence="2">Kochi</strain>
    </source>
</reference>
<dbReference type="InterPro" id="IPR013769">
    <property type="entry name" value="Band3_cytoplasmic_dom"/>
</dbReference>
<comment type="caution">
    <text evidence="2">The sequence shown here is derived from an EMBL/GenBank/DDBJ whole genome shotgun (WGS) entry which is preliminary data.</text>
</comment>
<dbReference type="GO" id="GO:0005886">
    <property type="term" value="C:plasma membrane"/>
    <property type="evidence" value="ECO:0007669"/>
    <property type="project" value="TreeGrafter"/>
</dbReference>
<dbReference type="AlphaFoldDB" id="A0AAD3RNF5"/>
<dbReference type="InterPro" id="IPR003020">
    <property type="entry name" value="HCO3_transpt_euk"/>
</dbReference>
<dbReference type="Proteomes" id="UP001279410">
    <property type="component" value="Unassembled WGS sequence"/>
</dbReference>
<dbReference type="GO" id="GO:0005452">
    <property type="term" value="F:solute:inorganic anion antiporter activity"/>
    <property type="evidence" value="ECO:0007669"/>
    <property type="project" value="InterPro"/>
</dbReference>
<dbReference type="EMBL" id="BRZM01002535">
    <property type="protein sequence ID" value="GLD74851.1"/>
    <property type="molecule type" value="Genomic_DNA"/>
</dbReference>
<dbReference type="GO" id="GO:0051453">
    <property type="term" value="P:regulation of intracellular pH"/>
    <property type="evidence" value="ECO:0007669"/>
    <property type="project" value="TreeGrafter"/>
</dbReference>
<organism evidence="2 3">
    <name type="scientific">Lates japonicus</name>
    <name type="common">Japanese lates</name>
    <dbReference type="NCBI Taxonomy" id="270547"/>
    <lineage>
        <taxon>Eukaryota</taxon>
        <taxon>Metazoa</taxon>
        <taxon>Chordata</taxon>
        <taxon>Craniata</taxon>
        <taxon>Vertebrata</taxon>
        <taxon>Euteleostomi</taxon>
        <taxon>Actinopterygii</taxon>
        <taxon>Neopterygii</taxon>
        <taxon>Teleostei</taxon>
        <taxon>Neoteleostei</taxon>
        <taxon>Acanthomorphata</taxon>
        <taxon>Carangaria</taxon>
        <taxon>Carangaria incertae sedis</taxon>
        <taxon>Centropomidae</taxon>
        <taxon>Lates</taxon>
    </lineage>
</organism>
<dbReference type="GO" id="GO:0008510">
    <property type="term" value="F:sodium:bicarbonate symporter activity"/>
    <property type="evidence" value="ECO:0007669"/>
    <property type="project" value="TreeGrafter"/>
</dbReference>
<evidence type="ECO:0000313" key="2">
    <source>
        <dbReference type="EMBL" id="GLD74851.1"/>
    </source>
</evidence>
<keyword evidence="3" id="KW-1185">Reference proteome</keyword>
<dbReference type="Gene3D" id="3.40.930.10">
    <property type="entry name" value="Mannitol-specific EII, Chain A"/>
    <property type="match status" value="1"/>
</dbReference>
<evidence type="ECO:0000313" key="3">
    <source>
        <dbReference type="Proteomes" id="UP001279410"/>
    </source>
</evidence>
<dbReference type="SUPFAM" id="SSF55804">
    <property type="entry name" value="Phoshotransferase/anion transport protein"/>
    <property type="match status" value="1"/>
</dbReference>
<sequence>MTFQRPDEEVVVDQGGTSSVLNIHYEKEELEGHRTLFVGVRMPRQSHTSPEPRPCTGAEKTMGQRVQFILGTEEDAEHVAHELFTELDEICVKDGKDAEWKETARWLKFEEDVEDGGERWSKPYVATLSLHALAKTFLVASSMAVMPGIHADRLPERCR</sequence>
<gene>
    <name evidence="2" type="ORF">AKAME5_002618300</name>
</gene>
<feature type="domain" description="Band 3 cytoplasmic" evidence="1">
    <location>
        <begin position="81"/>
        <end position="152"/>
    </location>
</feature>
<dbReference type="Pfam" id="PF07565">
    <property type="entry name" value="Band_3_cyto"/>
    <property type="match status" value="1"/>
</dbReference>
<dbReference type="PANTHER" id="PTHR11453:SF37">
    <property type="entry name" value="ELECTRONEUTRAL SODIUM BICARBONATE EXCHANGER 1"/>
    <property type="match status" value="1"/>
</dbReference>
<dbReference type="InterPro" id="IPR016152">
    <property type="entry name" value="PTrfase/Anion_transptr"/>
</dbReference>
<protein>
    <submittedName>
        <fullName evidence="2">Electroneutral sodium bicarbonate exchanger 1-like protein</fullName>
    </submittedName>
</protein>
<dbReference type="GO" id="GO:0008509">
    <property type="term" value="F:monoatomic anion transmembrane transporter activity"/>
    <property type="evidence" value="ECO:0007669"/>
    <property type="project" value="InterPro"/>
</dbReference>
<accession>A0AAD3RNF5</accession>
<dbReference type="PANTHER" id="PTHR11453">
    <property type="entry name" value="ANION EXCHANGE PROTEIN"/>
    <property type="match status" value="1"/>
</dbReference>
<name>A0AAD3RNF5_LATJO</name>
<proteinExistence type="predicted"/>
<evidence type="ECO:0000259" key="1">
    <source>
        <dbReference type="Pfam" id="PF07565"/>
    </source>
</evidence>